<evidence type="ECO:0000313" key="2">
    <source>
        <dbReference type="EMBL" id="GAA1797073.1"/>
    </source>
</evidence>
<dbReference type="Pfam" id="PF00480">
    <property type="entry name" value="ROK"/>
    <property type="match status" value="1"/>
</dbReference>
<dbReference type="RefSeq" id="WP_344128383.1">
    <property type="nucleotide sequence ID" value="NZ_BAAALT010000046.1"/>
</dbReference>
<dbReference type="PANTHER" id="PTHR18964:SF149">
    <property type="entry name" value="BIFUNCTIONAL UDP-N-ACETYLGLUCOSAMINE 2-EPIMERASE_N-ACETYLMANNOSAMINE KINASE"/>
    <property type="match status" value="1"/>
</dbReference>
<sequence>MTQTTSKDVAVAVDVGGTGIKCALVDMAGRVVLTRRFATGRERGPDAVVETILDAAAELADAANADGRRPVAAGVVVPATVDEAAGIARWSANLGFRNVPLRDLVSRRLGLPAALGHDVRAGALAEARLGAGLGTRRMLFVAIGTGIASGFALNGHIDPGAHGAAGEIGHIRVRSGPDALPCGCGARGCVEAYASAASVARAYREAAVSANGHADVSAADVAARVAAGEPLARQVWHTAVDVLADGLLTGIALYDPEVIVLGGGLAEAGDALLDPLRIALQERRTFHELPTLTRAGLGDEAGCLGAALLALDLITTDGAQP</sequence>
<dbReference type="PANTHER" id="PTHR18964">
    <property type="entry name" value="ROK (REPRESSOR, ORF, KINASE) FAMILY"/>
    <property type="match status" value="1"/>
</dbReference>
<comment type="similarity">
    <text evidence="1">Belongs to the ROK (NagC/XylR) family.</text>
</comment>
<dbReference type="Proteomes" id="UP001500218">
    <property type="component" value="Unassembled WGS sequence"/>
</dbReference>
<evidence type="ECO:0000256" key="1">
    <source>
        <dbReference type="ARBA" id="ARBA00006479"/>
    </source>
</evidence>
<organism evidence="2 3">
    <name type="scientific">Luedemannella flava</name>
    <dbReference type="NCBI Taxonomy" id="349316"/>
    <lineage>
        <taxon>Bacteria</taxon>
        <taxon>Bacillati</taxon>
        <taxon>Actinomycetota</taxon>
        <taxon>Actinomycetes</taxon>
        <taxon>Micromonosporales</taxon>
        <taxon>Micromonosporaceae</taxon>
        <taxon>Luedemannella</taxon>
    </lineage>
</organism>
<dbReference type="EMBL" id="BAAALT010000046">
    <property type="protein sequence ID" value="GAA1797073.1"/>
    <property type="molecule type" value="Genomic_DNA"/>
</dbReference>
<accession>A0ABN2LQY0</accession>
<comment type="caution">
    <text evidence="2">The sequence shown here is derived from an EMBL/GenBank/DDBJ whole genome shotgun (WGS) entry which is preliminary data.</text>
</comment>
<evidence type="ECO:0000313" key="3">
    <source>
        <dbReference type="Proteomes" id="UP001500218"/>
    </source>
</evidence>
<protein>
    <submittedName>
        <fullName evidence="2">ROK family protein</fullName>
    </submittedName>
</protein>
<name>A0ABN2LQY0_9ACTN</name>
<dbReference type="InterPro" id="IPR000600">
    <property type="entry name" value="ROK"/>
</dbReference>
<dbReference type="SUPFAM" id="SSF53067">
    <property type="entry name" value="Actin-like ATPase domain"/>
    <property type="match status" value="1"/>
</dbReference>
<dbReference type="Gene3D" id="3.30.420.40">
    <property type="match status" value="2"/>
</dbReference>
<gene>
    <name evidence="2" type="ORF">GCM10009682_18400</name>
</gene>
<proteinExistence type="inferred from homology"/>
<keyword evidence="3" id="KW-1185">Reference proteome</keyword>
<dbReference type="InterPro" id="IPR043129">
    <property type="entry name" value="ATPase_NBD"/>
</dbReference>
<reference evidence="2 3" key="1">
    <citation type="journal article" date="2019" name="Int. J. Syst. Evol. Microbiol.">
        <title>The Global Catalogue of Microorganisms (GCM) 10K type strain sequencing project: providing services to taxonomists for standard genome sequencing and annotation.</title>
        <authorList>
            <consortium name="The Broad Institute Genomics Platform"/>
            <consortium name="The Broad Institute Genome Sequencing Center for Infectious Disease"/>
            <person name="Wu L."/>
            <person name="Ma J."/>
        </authorList>
    </citation>
    <scope>NUCLEOTIDE SEQUENCE [LARGE SCALE GENOMIC DNA]</scope>
    <source>
        <strain evidence="2 3">JCM 13250</strain>
    </source>
</reference>